<proteinExistence type="predicted"/>
<comment type="caution">
    <text evidence="7">The sequence shown here is derived from an EMBL/GenBank/DDBJ whole genome shotgun (WGS) entry which is preliminary data.</text>
</comment>
<feature type="chain" id="PRO_5041978042" description="Dorsal inhibitory axon guidance protein" evidence="6">
    <location>
        <begin position="23"/>
        <end position="375"/>
    </location>
</feature>
<feature type="compositionally biased region" description="Polar residues" evidence="5">
    <location>
        <begin position="208"/>
        <end position="225"/>
    </location>
</feature>
<sequence length="375" mass="41020">MCLKDTALLWCLCPALLLATLAISQNTEPGSWKGRRGVAQVSSTNPGVQRSPAHVGYGGGNRRSQHSNRAGAGSLSHRPLHQGGHGDDGKGPGGLRSVRLEMGPGGRGRAGREREGASLGFGIPAHRRLGLERARNGRRHGRRPEHRKQGGRRNRARHAKGEASGHVSYLELGSVQPGTFEFEDRPSGVPPSKSTTQPNTPPSPTDSVGSTSPSAFLVTSGTSEQWPARPHDSTKPQKSGWRKKLGEVMPTLDMTLFDWTDYEDMRPADTWPSSKKKGKWRGKNLSGGNMTVDTDTVEPCDHHLDCLSGSCCDLRHHECRLHNRGLNNKCYDDCMCTEGLRCYAKFHRKRRVTRRKGRCVEPESANGDQGAFITV</sequence>
<evidence type="ECO:0000256" key="3">
    <source>
        <dbReference type="ARBA" id="ARBA00022729"/>
    </source>
</evidence>
<dbReference type="GO" id="GO:0005576">
    <property type="term" value="C:extracellular region"/>
    <property type="evidence" value="ECO:0007669"/>
    <property type="project" value="InterPro"/>
</dbReference>
<accession>A0AAD7RDQ3</accession>
<name>A0AAD7RDQ3_9TELE</name>
<feature type="compositionally biased region" description="Basic residues" evidence="5">
    <location>
        <begin position="136"/>
        <end position="158"/>
    </location>
</feature>
<keyword evidence="2" id="KW-0964">Secreted</keyword>
<evidence type="ECO:0000256" key="6">
    <source>
        <dbReference type="SAM" id="SignalP"/>
    </source>
</evidence>
<dbReference type="EMBL" id="JAINUG010000321">
    <property type="protein sequence ID" value="KAJ8378414.1"/>
    <property type="molecule type" value="Genomic_DNA"/>
</dbReference>
<feature type="region of interest" description="Disordered" evidence="5">
    <location>
        <begin position="27"/>
        <end position="243"/>
    </location>
</feature>
<reference evidence="7" key="1">
    <citation type="journal article" date="2023" name="Science">
        <title>Genome structures resolve the early diversification of teleost fishes.</title>
        <authorList>
            <person name="Parey E."/>
            <person name="Louis A."/>
            <person name="Montfort J."/>
            <person name="Bouchez O."/>
            <person name="Roques C."/>
            <person name="Iampietro C."/>
            <person name="Lluch J."/>
            <person name="Castinel A."/>
            <person name="Donnadieu C."/>
            <person name="Desvignes T."/>
            <person name="Floi Bucao C."/>
            <person name="Jouanno E."/>
            <person name="Wen M."/>
            <person name="Mejri S."/>
            <person name="Dirks R."/>
            <person name="Jansen H."/>
            <person name="Henkel C."/>
            <person name="Chen W.J."/>
            <person name="Zahm M."/>
            <person name="Cabau C."/>
            <person name="Klopp C."/>
            <person name="Thompson A.W."/>
            <person name="Robinson-Rechavi M."/>
            <person name="Braasch I."/>
            <person name="Lecointre G."/>
            <person name="Bobe J."/>
            <person name="Postlethwait J.H."/>
            <person name="Berthelot C."/>
            <person name="Roest Crollius H."/>
            <person name="Guiguen Y."/>
        </authorList>
    </citation>
    <scope>NUCLEOTIDE SEQUENCE</scope>
    <source>
        <strain evidence="7">NC1722</strain>
    </source>
</reference>
<evidence type="ECO:0000256" key="2">
    <source>
        <dbReference type="ARBA" id="ARBA00022525"/>
    </source>
</evidence>
<dbReference type="GO" id="GO:0016055">
    <property type="term" value="P:Wnt signaling pathway"/>
    <property type="evidence" value="ECO:0007669"/>
    <property type="project" value="InterPro"/>
</dbReference>
<dbReference type="PANTHER" id="PTHR28610:SF1">
    <property type="entry name" value="DRAXIN"/>
    <property type="match status" value="1"/>
</dbReference>
<protein>
    <recommendedName>
        <fullName evidence="9">Dorsal inhibitory axon guidance protein</fullName>
    </recommendedName>
</protein>
<keyword evidence="3 6" id="KW-0732">Signal</keyword>
<evidence type="ECO:0000256" key="1">
    <source>
        <dbReference type="ARBA" id="ARBA00022473"/>
    </source>
</evidence>
<evidence type="ECO:0000256" key="5">
    <source>
        <dbReference type="SAM" id="MobiDB-lite"/>
    </source>
</evidence>
<keyword evidence="1" id="KW-0217">Developmental protein</keyword>
<evidence type="ECO:0000313" key="8">
    <source>
        <dbReference type="Proteomes" id="UP001221898"/>
    </source>
</evidence>
<dbReference type="Pfam" id="PF15550">
    <property type="entry name" value="Draxin"/>
    <property type="match status" value="1"/>
</dbReference>
<evidence type="ECO:0000256" key="4">
    <source>
        <dbReference type="ARBA" id="ARBA00023180"/>
    </source>
</evidence>
<evidence type="ECO:0000313" key="7">
    <source>
        <dbReference type="EMBL" id="KAJ8378414.1"/>
    </source>
</evidence>
<keyword evidence="8" id="KW-1185">Reference proteome</keyword>
<dbReference type="GO" id="GO:0007411">
    <property type="term" value="P:axon guidance"/>
    <property type="evidence" value="ECO:0007669"/>
    <property type="project" value="InterPro"/>
</dbReference>
<organism evidence="7 8">
    <name type="scientific">Aldrovandia affinis</name>
    <dbReference type="NCBI Taxonomy" id="143900"/>
    <lineage>
        <taxon>Eukaryota</taxon>
        <taxon>Metazoa</taxon>
        <taxon>Chordata</taxon>
        <taxon>Craniata</taxon>
        <taxon>Vertebrata</taxon>
        <taxon>Euteleostomi</taxon>
        <taxon>Actinopterygii</taxon>
        <taxon>Neopterygii</taxon>
        <taxon>Teleostei</taxon>
        <taxon>Notacanthiformes</taxon>
        <taxon>Halosauridae</taxon>
        <taxon>Aldrovandia</taxon>
    </lineage>
</organism>
<dbReference type="InterPro" id="IPR029094">
    <property type="entry name" value="Draxin"/>
</dbReference>
<keyword evidence="4" id="KW-0325">Glycoprotein</keyword>
<dbReference type="AlphaFoldDB" id="A0AAD7RDQ3"/>
<dbReference type="PANTHER" id="PTHR28610">
    <property type="entry name" value="DRAXIN"/>
    <property type="match status" value="1"/>
</dbReference>
<evidence type="ECO:0008006" key="9">
    <source>
        <dbReference type="Google" id="ProtNLM"/>
    </source>
</evidence>
<dbReference type="Proteomes" id="UP001221898">
    <property type="component" value="Unassembled WGS sequence"/>
</dbReference>
<gene>
    <name evidence="7" type="ORF">AAFF_G00243020</name>
</gene>
<feature type="signal peptide" evidence="6">
    <location>
        <begin position="1"/>
        <end position="22"/>
    </location>
</feature>